<comment type="caution">
    <text evidence="1">The sequence shown here is derived from an EMBL/GenBank/DDBJ whole genome shotgun (WGS) entry which is preliminary data.</text>
</comment>
<gene>
    <name evidence="1" type="ORF">ACFQ3F_04090</name>
</gene>
<reference evidence="2" key="1">
    <citation type="journal article" date="2019" name="Int. J. Syst. Evol. Microbiol.">
        <title>The Global Catalogue of Microorganisms (GCM) 10K type strain sequencing project: providing services to taxonomists for standard genome sequencing and annotation.</title>
        <authorList>
            <consortium name="The Broad Institute Genomics Platform"/>
            <consortium name="The Broad Institute Genome Sequencing Center for Infectious Disease"/>
            <person name="Wu L."/>
            <person name="Ma J."/>
        </authorList>
    </citation>
    <scope>NUCLEOTIDE SEQUENCE [LARGE SCALE GENOMIC DNA]</scope>
    <source>
        <strain evidence="2">CCUG 52478</strain>
    </source>
</reference>
<dbReference type="InterPro" id="IPR050275">
    <property type="entry name" value="PGM_Phosphatase"/>
</dbReference>
<dbReference type="PANTHER" id="PTHR48100">
    <property type="entry name" value="BROAD-SPECIFICITY PHOSPHATASE YOR283W-RELATED"/>
    <property type="match status" value="1"/>
</dbReference>
<proteinExistence type="predicted"/>
<dbReference type="RefSeq" id="WP_367917567.1">
    <property type="nucleotide sequence ID" value="NZ_BAABAC010000005.1"/>
</dbReference>
<dbReference type="InterPro" id="IPR013078">
    <property type="entry name" value="His_Pase_superF_clade-1"/>
</dbReference>
<dbReference type="PANTHER" id="PTHR48100:SF15">
    <property type="entry name" value="SEDOHEPTULOSE 1,7-BISPHOSPHATASE"/>
    <property type="match status" value="1"/>
</dbReference>
<dbReference type="Gene3D" id="3.40.50.1240">
    <property type="entry name" value="Phosphoglycerate mutase-like"/>
    <property type="match status" value="1"/>
</dbReference>
<evidence type="ECO:0000313" key="2">
    <source>
        <dbReference type="Proteomes" id="UP001597229"/>
    </source>
</evidence>
<accession>A0ABW3VWN0</accession>
<organism evidence="1 2">
    <name type="scientific">Nocardioides ginsengisoli</name>
    <dbReference type="NCBI Taxonomy" id="363868"/>
    <lineage>
        <taxon>Bacteria</taxon>
        <taxon>Bacillati</taxon>
        <taxon>Actinomycetota</taxon>
        <taxon>Actinomycetes</taxon>
        <taxon>Propionibacteriales</taxon>
        <taxon>Nocardioidaceae</taxon>
        <taxon>Nocardioides</taxon>
    </lineage>
</organism>
<sequence length="186" mass="20891">MTDSAFLVRHGATEWSESGRHTSSTDKPLLPAGEQLARELRIRLDGPSYREVLTSPLLRARRTAELAGFEHATVVDDLLEWDYGDYEGMTTAQIRADRPDWSLWTDGCPGGETPEQVEKRVDRVVDHIRLTGGDVLIFAHGHVLRALTARWLGLPVRDGALFRLDTATISQLGYERETAVIQRWNA</sequence>
<dbReference type="PIRSF" id="PIRSF000709">
    <property type="entry name" value="6PFK_2-Ptase"/>
    <property type="match status" value="1"/>
</dbReference>
<name>A0ABW3VWN0_9ACTN</name>
<dbReference type="SUPFAM" id="SSF53254">
    <property type="entry name" value="Phosphoglycerate mutase-like"/>
    <property type="match status" value="1"/>
</dbReference>
<dbReference type="CDD" id="cd07067">
    <property type="entry name" value="HP_PGM_like"/>
    <property type="match status" value="1"/>
</dbReference>
<protein>
    <submittedName>
        <fullName evidence="1">Histidine phosphatase family protein</fullName>
    </submittedName>
</protein>
<dbReference type="SMART" id="SM00855">
    <property type="entry name" value="PGAM"/>
    <property type="match status" value="1"/>
</dbReference>
<dbReference type="InterPro" id="IPR029033">
    <property type="entry name" value="His_PPase_superfam"/>
</dbReference>
<dbReference type="Proteomes" id="UP001597229">
    <property type="component" value="Unassembled WGS sequence"/>
</dbReference>
<evidence type="ECO:0000313" key="1">
    <source>
        <dbReference type="EMBL" id="MFD1246960.1"/>
    </source>
</evidence>
<dbReference type="Pfam" id="PF00300">
    <property type="entry name" value="His_Phos_1"/>
    <property type="match status" value="1"/>
</dbReference>
<keyword evidence="2" id="KW-1185">Reference proteome</keyword>
<dbReference type="EMBL" id="JBHTLX010000005">
    <property type="protein sequence ID" value="MFD1246960.1"/>
    <property type="molecule type" value="Genomic_DNA"/>
</dbReference>